<reference evidence="2 3" key="1">
    <citation type="submission" date="2016-09" db="EMBL/GenBank/DDBJ databases">
        <title>Lactobacillus reuteri KLR3006, genome sequencing and assembly.</title>
        <authorList>
            <person name="Lee J.-Y."/>
            <person name="Kim E.B."/>
            <person name="Choi Y.-J."/>
        </authorList>
    </citation>
    <scope>NUCLEOTIDE SEQUENCE [LARGE SCALE GENOMIC DNA]</scope>
    <source>
        <strain evidence="2 3">KLR3006</strain>
    </source>
</reference>
<name>A0AAE5J7H1_LIMRT</name>
<dbReference type="PANTHER" id="PTHR33498:SF1">
    <property type="entry name" value="TRANSPOSASE FOR INSERTION SEQUENCE ELEMENT IS1557"/>
    <property type="match status" value="1"/>
</dbReference>
<evidence type="ECO:0000259" key="1">
    <source>
        <dbReference type="Pfam" id="PF01610"/>
    </source>
</evidence>
<dbReference type="RefSeq" id="WP_042520428.1">
    <property type="nucleotide sequence ID" value="NZ_CP054658.1"/>
</dbReference>
<dbReference type="EMBL" id="MIMV01000082">
    <property type="protein sequence ID" value="OTA90736.1"/>
    <property type="molecule type" value="Genomic_DNA"/>
</dbReference>
<feature type="domain" description="Transposase IS204/IS1001/IS1096/IS1165 DDE" evidence="1">
    <location>
        <begin position="1"/>
        <end position="55"/>
    </location>
</feature>
<proteinExistence type="predicted"/>
<dbReference type="Proteomes" id="UP000194219">
    <property type="component" value="Unassembled WGS sequence"/>
</dbReference>
<organism evidence="2 3">
    <name type="scientific">Limosilactobacillus reuteri</name>
    <name type="common">Lactobacillus reuteri</name>
    <dbReference type="NCBI Taxonomy" id="1598"/>
    <lineage>
        <taxon>Bacteria</taxon>
        <taxon>Bacillati</taxon>
        <taxon>Bacillota</taxon>
        <taxon>Bacilli</taxon>
        <taxon>Lactobacillales</taxon>
        <taxon>Lactobacillaceae</taxon>
        <taxon>Limosilactobacillus</taxon>
    </lineage>
</organism>
<dbReference type="PANTHER" id="PTHR33498">
    <property type="entry name" value="TRANSPOSASE FOR INSERTION SEQUENCE ELEMENT IS1557"/>
    <property type="match status" value="1"/>
</dbReference>
<sequence>MKNTIKTLESHHDEIRNTFTTHYSNGPLEGSNNKIKAIKRASFGYRSFWRFRTRVLYVFKIKTKRALITK</sequence>
<dbReference type="InterPro" id="IPR002560">
    <property type="entry name" value="Transposase_DDE"/>
</dbReference>
<dbReference type="InterPro" id="IPR047951">
    <property type="entry name" value="Transpos_ISL3"/>
</dbReference>
<dbReference type="AlphaFoldDB" id="A0AAE5J7H1"/>
<accession>A0AAE5J7H1</accession>
<comment type="caution">
    <text evidence="2">The sequence shown here is derived from an EMBL/GenBank/DDBJ whole genome shotgun (WGS) entry which is preliminary data.</text>
</comment>
<evidence type="ECO:0000313" key="3">
    <source>
        <dbReference type="Proteomes" id="UP000194219"/>
    </source>
</evidence>
<evidence type="ECO:0000313" key="2">
    <source>
        <dbReference type="EMBL" id="OTA90736.1"/>
    </source>
</evidence>
<gene>
    <name evidence="2" type="ORF">BHL83_11510</name>
</gene>
<dbReference type="Pfam" id="PF01610">
    <property type="entry name" value="DDE_Tnp_ISL3"/>
    <property type="match status" value="1"/>
</dbReference>
<protein>
    <recommendedName>
        <fullName evidence="1">Transposase IS204/IS1001/IS1096/IS1165 DDE domain-containing protein</fullName>
    </recommendedName>
</protein>